<protein>
    <submittedName>
        <fullName evidence="19">Outer membrane receptor protein involved in Fe transport</fullName>
    </submittedName>
</protein>
<evidence type="ECO:0000256" key="11">
    <source>
        <dbReference type="ARBA" id="ARBA00023170"/>
    </source>
</evidence>
<keyword evidence="11 19" id="KW-0675">Receptor</keyword>
<feature type="domain" description="TonB-dependent receptor plug" evidence="18">
    <location>
        <begin position="52"/>
        <end position="159"/>
    </location>
</feature>
<evidence type="ECO:0000256" key="10">
    <source>
        <dbReference type="ARBA" id="ARBA00023136"/>
    </source>
</evidence>
<keyword evidence="5" id="KW-0410">Iron transport</keyword>
<dbReference type="EMBL" id="JACHHY010000022">
    <property type="protein sequence ID" value="MBB5019992.1"/>
    <property type="molecule type" value="Genomic_DNA"/>
</dbReference>
<reference evidence="19 20" key="1">
    <citation type="submission" date="2020-08" db="EMBL/GenBank/DDBJ databases">
        <title>Genomic Encyclopedia of Type Strains, Phase IV (KMG-IV): sequencing the most valuable type-strain genomes for metagenomic binning, comparative biology and taxonomic classification.</title>
        <authorList>
            <person name="Goeker M."/>
        </authorList>
    </citation>
    <scope>NUCLEOTIDE SEQUENCE [LARGE SCALE GENOMIC DNA]</scope>
    <source>
        <strain evidence="19 20">DSM 27165</strain>
    </source>
</reference>
<dbReference type="Gene3D" id="2.170.130.10">
    <property type="entry name" value="TonB-dependent receptor, plug domain"/>
    <property type="match status" value="1"/>
</dbReference>
<keyword evidence="9 14" id="KW-0798">TonB box</keyword>
<dbReference type="RefSeq" id="WP_184041405.1">
    <property type="nucleotide sequence ID" value="NZ_JACHHY010000022.1"/>
</dbReference>
<evidence type="ECO:0000256" key="9">
    <source>
        <dbReference type="ARBA" id="ARBA00023077"/>
    </source>
</evidence>
<keyword evidence="7" id="KW-0408">Iron</keyword>
<evidence type="ECO:0000256" key="14">
    <source>
        <dbReference type="RuleBase" id="RU003357"/>
    </source>
</evidence>
<dbReference type="GO" id="GO:0009279">
    <property type="term" value="C:cell outer membrane"/>
    <property type="evidence" value="ECO:0007669"/>
    <property type="project" value="UniProtKB-SubCell"/>
</dbReference>
<comment type="subcellular location">
    <subcellularLocation>
        <location evidence="1 13">Cell outer membrane</location>
        <topology evidence="1 13">Multi-pass membrane protein</topology>
    </subcellularLocation>
</comment>
<keyword evidence="20" id="KW-1185">Reference proteome</keyword>
<dbReference type="InterPro" id="IPR037066">
    <property type="entry name" value="Plug_dom_sf"/>
</dbReference>
<dbReference type="AlphaFoldDB" id="A0A840MT85"/>
<gene>
    <name evidence="19" type="ORF">HNQ59_003300</name>
</gene>
<evidence type="ECO:0000256" key="6">
    <source>
        <dbReference type="ARBA" id="ARBA00022692"/>
    </source>
</evidence>
<organism evidence="19 20">
    <name type="scientific">Chitinivorax tropicus</name>
    <dbReference type="NCBI Taxonomy" id="714531"/>
    <lineage>
        <taxon>Bacteria</taxon>
        <taxon>Pseudomonadati</taxon>
        <taxon>Pseudomonadota</taxon>
        <taxon>Betaproteobacteria</taxon>
        <taxon>Chitinivorax</taxon>
    </lineage>
</organism>
<dbReference type="InterPro" id="IPR036942">
    <property type="entry name" value="Beta-barrel_TonB_sf"/>
</dbReference>
<dbReference type="Proteomes" id="UP000575898">
    <property type="component" value="Unassembled WGS sequence"/>
</dbReference>
<keyword evidence="3 13" id="KW-0813">Transport</keyword>
<dbReference type="Pfam" id="PF00593">
    <property type="entry name" value="TonB_dep_Rec_b-barrel"/>
    <property type="match status" value="1"/>
</dbReference>
<feature type="region of interest" description="Disordered" evidence="15">
    <location>
        <begin position="246"/>
        <end position="265"/>
    </location>
</feature>
<keyword evidence="16" id="KW-0732">Signal</keyword>
<evidence type="ECO:0000256" key="4">
    <source>
        <dbReference type="ARBA" id="ARBA00022452"/>
    </source>
</evidence>
<evidence type="ECO:0000259" key="18">
    <source>
        <dbReference type="Pfam" id="PF07715"/>
    </source>
</evidence>
<evidence type="ECO:0000256" key="8">
    <source>
        <dbReference type="ARBA" id="ARBA00023065"/>
    </source>
</evidence>
<keyword evidence="6 13" id="KW-0812">Transmembrane</keyword>
<dbReference type="SUPFAM" id="SSF56935">
    <property type="entry name" value="Porins"/>
    <property type="match status" value="1"/>
</dbReference>
<evidence type="ECO:0000313" key="20">
    <source>
        <dbReference type="Proteomes" id="UP000575898"/>
    </source>
</evidence>
<dbReference type="InterPro" id="IPR012910">
    <property type="entry name" value="Plug_dom"/>
</dbReference>
<proteinExistence type="inferred from homology"/>
<dbReference type="PANTHER" id="PTHR32552:SF81">
    <property type="entry name" value="TONB-DEPENDENT OUTER MEMBRANE RECEPTOR"/>
    <property type="match status" value="1"/>
</dbReference>
<evidence type="ECO:0000259" key="17">
    <source>
        <dbReference type="Pfam" id="PF00593"/>
    </source>
</evidence>
<keyword evidence="12 13" id="KW-0998">Cell outer membrane</keyword>
<evidence type="ECO:0000313" key="19">
    <source>
        <dbReference type="EMBL" id="MBB5019992.1"/>
    </source>
</evidence>
<feature type="chain" id="PRO_5032933896" evidence="16">
    <location>
        <begin position="31"/>
        <end position="700"/>
    </location>
</feature>
<feature type="domain" description="TonB-dependent receptor-like beta-barrel" evidence="17">
    <location>
        <begin position="230"/>
        <end position="644"/>
    </location>
</feature>
<evidence type="ECO:0000256" key="3">
    <source>
        <dbReference type="ARBA" id="ARBA00022448"/>
    </source>
</evidence>
<evidence type="ECO:0000256" key="7">
    <source>
        <dbReference type="ARBA" id="ARBA00023004"/>
    </source>
</evidence>
<feature type="signal peptide" evidence="16">
    <location>
        <begin position="1"/>
        <end position="30"/>
    </location>
</feature>
<evidence type="ECO:0000256" key="12">
    <source>
        <dbReference type="ARBA" id="ARBA00023237"/>
    </source>
</evidence>
<dbReference type="Pfam" id="PF07715">
    <property type="entry name" value="Plug"/>
    <property type="match status" value="1"/>
</dbReference>
<keyword evidence="8" id="KW-0406">Ion transport</keyword>
<dbReference type="PROSITE" id="PS52016">
    <property type="entry name" value="TONB_DEPENDENT_REC_3"/>
    <property type="match status" value="1"/>
</dbReference>
<keyword evidence="4 13" id="KW-1134">Transmembrane beta strand</keyword>
<accession>A0A840MT85</accession>
<dbReference type="InterPro" id="IPR039426">
    <property type="entry name" value="TonB-dep_rcpt-like"/>
</dbReference>
<sequence>MNKRLTTHPAFLPFCPLILALSLASMGSQAATDTNNPSEVIVVTGSRTATRLKDTPASIGKISEAALARTKSTFIGEALNQVSGVYMPSLGNEQHSMSIRMPLSMSAYYVYLEDSIPIRPVGIFNHNALYELNLPGAASIEVIKGPASSLYGSNAVGGAVNFLTRPPTTAPEADIAVQASNNGFRRADVELSAGQDDLSWRAAAYHARSDGGDADFNSFEKTSATLRADWRLSPRTLLVSTLTHNRLRTDTPGGQKPSDYETRPQFSQHTFTWRDVRASRLTSTLRGNWNAGGETAISFFARDNDTNQLPNFMIFNTGNTTASGRQNDNHFRSLGMDVRHRQKWHDWVWIVGATLDRSPNDYNEQNLSVVRDPLSGRYTRYQVIGQRRDYQVILHNQAAYSQLEWQLMPTVRLVGGLRHDAIRYDYRNHLPPSATTGAPSETRRFHRTSPKLGAIWNITPALDTYINASQGFIPPEVSSLYGSLDVPNLKPAQYDNFEIGTRYQHGDWRWDLAAYQLSGQDEQVSYTLMPGKSEPRNAGRTRHRGLEFGVGWKAHSSLHLRASGSLATHRYLSYAASPALDYSGKDMPQAPKWIANIEASWRPTEGTHIGLEAQRVSKWWMDNANTARYPGHTLWHLRASQDIGPWQLWTKWMNLGNKRYAENATSSYSGVGPRNPEAQDIYVSGEERTVFVGVRYRFAG</sequence>
<evidence type="ECO:0000256" key="15">
    <source>
        <dbReference type="SAM" id="MobiDB-lite"/>
    </source>
</evidence>
<dbReference type="GO" id="GO:0006826">
    <property type="term" value="P:iron ion transport"/>
    <property type="evidence" value="ECO:0007669"/>
    <property type="project" value="UniProtKB-KW"/>
</dbReference>
<evidence type="ECO:0000256" key="5">
    <source>
        <dbReference type="ARBA" id="ARBA00022496"/>
    </source>
</evidence>
<dbReference type="Gene3D" id="2.40.170.20">
    <property type="entry name" value="TonB-dependent receptor, beta-barrel domain"/>
    <property type="match status" value="1"/>
</dbReference>
<comment type="similarity">
    <text evidence="2 13 14">Belongs to the TonB-dependent receptor family.</text>
</comment>
<dbReference type="CDD" id="cd01347">
    <property type="entry name" value="ligand_gated_channel"/>
    <property type="match status" value="1"/>
</dbReference>
<comment type="caution">
    <text evidence="19">The sequence shown here is derived from an EMBL/GenBank/DDBJ whole genome shotgun (WGS) entry which is preliminary data.</text>
</comment>
<dbReference type="PANTHER" id="PTHR32552">
    <property type="entry name" value="FERRICHROME IRON RECEPTOR-RELATED"/>
    <property type="match status" value="1"/>
</dbReference>
<name>A0A840MT85_9PROT</name>
<evidence type="ECO:0000256" key="16">
    <source>
        <dbReference type="SAM" id="SignalP"/>
    </source>
</evidence>
<keyword evidence="10 13" id="KW-0472">Membrane</keyword>
<evidence type="ECO:0000256" key="2">
    <source>
        <dbReference type="ARBA" id="ARBA00009810"/>
    </source>
</evidence>
<evidence type="ECO:0000256" key="13">
    <source>
        <dbReference type="PROSITE-ProRule" id="PRU01360"/>
    </source>
</evidence>
<dbReference type="InterPro" id="IPR000531">
    <property type="entry name" value="Beta-barrel_TonB"/>
</dbReference>
<evidence type="ECO:0000256" key="1">
    <source>
        <dbReference type="ARBA" id="ARBA00004571"/>
    </source>
</evidence>